<evidence type="ECO:0000256" key="1">
    <source>
        <dbReference type="SAM" id="MobiDB-lite"/>
    </source>
</evidence>
<keyword evidence="4" id="KW-1185">Reference proteome</keyword>
<comment type="caution">
    <text evidence="3">The sequence shown here is derived from an EMBL/GenBank/DDBJ whole genome shotgun (WGS) entry which is preliminary data.</text>
</comment>
<feature type="compositionally biased region" description="Polar residues" evidence="1">
    <location>
        <begin position="53"/>
        <end position="62"/>
    </location>
</feature>
<proteinExistence type="predicted"/>
<dbReference type="Proteomes" id="UP000198287">
    <property type="component" value="Unassembled WGS sequence"/>
</dbReference>
<feature type="signal peptide" evidence="2">
    <location>
        <begin position="1"/>
        <end position="26"/>
    </location>
</feature>
<accession>A0A226E0R7</accession>
<protein>
    <submittedName>
        <fullName evidence="3">Uncharacterized protein</fullName>
    </submittedName>
</protein>
<feature type="region of interest" description="Disordered" evidence="1">
    <location>
        <begin position="46"/>
        <end position="82"/>
    </location>
</feature>
<dbReference type="AlphaFoldDB" id="A0A226E0R7"/>
<evidence type="ECO:0000313" key="3">
    <source>
        <dbReference type="EMBL" id="OXA51322.1"/>
    </source>
</evidence>
<dbReference type="EMBL" id="LNIX01000008">
    <property type="protein sequence ID" value="OXA51322.1"/>
    <property type="molecule type" value="Genomic_DNA"/>
</dbReference>
<organism evidence="3 4">
    <name type="scientific">Folsomia candida</name>
    <name type="common">Springtail</name>
    <dbReference type="NCBI Taxonomy" id="158441"/>
    <lineage>
        <taxon>Eukaryota</taxon>
        <taxon>Metazoa</taxon>
        <taxon>Ecdysozoa</taxon>
        <taxon>Arthropoda</taxon>
        <taxon>Hexapoda</taxon>
        <taxon>Collembola</taxon>
        <taxon>Entomobryomorpha</taxon>
        <taxon>Isotomoidea</taxon>
        <taxon>Isotomidae</taxon>
        <taxon>Proisotominae</taxon>
        <taxon>Folsomia</taxon>
    </lineage>
</organism>
<evidence type="ECO:0000256" key="2">
    <source>
        <dbReference type="SAM" id="SignalP"/>
    </source>
</evidence>
<evidence type="ECO:0000313" key="4">
    <source>
        <dbReference type="Proteomes" id="UP000198287"/>
    </source>
</evidence>
<name>A0A226E0R7_FOLCA</name>
<keyword evidence="2" id="KW-0732">Signal</keyword>
<feature type="chain" id="PRO_5012963100" evidence="2">
    <location>
        <begin position="27"/>
        <end position="212"/>
    </location>
</feature>
<sequence>MFAKISFIFVVFVLQIILHSENIVLAEPEPSLQFWFPILSNGQSSSQKEEDLQYSTPAQSRKSGLEMPLSEESEEEDKTPLSKPEMFQLLLKLSPQRKNGTAFTTKTVKYLSHLTEPEVRKMGAELFQFSEQVNHLLSEKWFEILMNTNEGVDLGDGDRKSGVEVDKLYGQLSVRVVKEVALMPEYKRLGWVKKFMVDGRPKNRAKITSNMY</sequence>
<gene>
    <name evidence="3" type="ORF">Fcan01_14571</name>
</gene>
<reference evidence="3 4" key="1">
    <citation type="submission" date="2015-12" db="EMBL/GenBank/DDBJ databases">
        <title>The genome of Folsomia candida.</title>
        <authorList>
            <person name="Faddeeva A."/>
            <person name="Derks M.F."/>
            <person name="Anvar Y."/>
            <person name="Smit S."/>
            <person name="Van Straalen N."/>
            <person name="Roelofs D."/>
        </authorList>
    </citation>
    <scope>NUCLEOTIDE SEQUENCE [LARGE SCALE GENOMIC DNA]</scope>
    <source>
        <strain evidence="3 4">VU population</strain>
        <tissue evidence="3">Whole body</tissue>
    </source>
</reference>